<accession>I1GY05</accession>
<keyword evidence="2" id="KW-0539">Nucleus</keyword>
<evidence type="ECO:0008006" key="7">
    <source>
        <dbReference type="Google" id="ProtNLM"/>
    </source>
</evidence>
<comment type="subcellular location">
    <subcellularLocation>
        <location evidence="1">Nucleus</location>
    </subcellularLocation>
</comment>
<keyword evidence="6" id="KW-1185">Reference proteome</keyword>
<sequence length="194" mass="20667">MEEPSEDDVFHGGGGDLVSDREAAASPESTGSLCSSAMSSLTDNDADDDGAESAFSAIGDRTSWSSSSSSDTMQLGGPLYEMSPLLAHLPASCHRTGLSKYYNGKSQSFTSLSDVKCLQDLEKKASPYASRIKKTRSSISNHVPGPCGKTMAKKTQPKSSSDRLLSRAKSSGLLRRRGKPPVYQSKQELSTYVS</sequence>
<reference evidence="5" key="3">
    <citation type="submission" date="2018-08" db="UniProtKB">
        <authorList>
            <consortium name="EnsemblPlants"/>
        </authorList>
    </citation>
    <scope>IDENTIFICATION</scope>
    <source>
        <strain evidence="5">cv. Bd21</strain>
    </source>
</reference>
<feature type="compositionally biased region" description="Polar residues" evidence="3">
    <location>
        <begin position="184"/>
        <end position="194"/>
    </location>
</feature>
<protein>
    <recommendedName>
        <fullName evidence="7">Oxidative stress 3</fullName>
    </recommendedName>
</protein>
<evidence type="ECO:0000313" key="5">
    <source>
        <dbReference type="EnsemblPlants" id="KQK17991"/>
    </source>
</evidence>
<reference evidence="4 5" key="1">
    <citation type="journal article" date="2010" name="Nature">
        <title>Genome sequencing and analysis of the model grass Brachypodium distachyon.</title>
        <authorList>
            <consortium name="International Brachypodium Initiative"/>
        </authorList>
    </citation>
    <scope>NUCLEOTIDE SEQUENCE [LARGE SCALE GENOMIC DNA]</scope>
    <source>
        <strain evidence="4 5">Bd21</strain>
    </source>
</reference>
<reference evidence="4" key="2">
    <citation type="submission" date="2017-06" db="EMBL/GenBank/DDBJ databases">
        <title>WGS assembly of Brachypodium distachyon.</title>
        <authorList>
            <consortium name="The International Brachypodium Initiative"/>
            <person name="Lucas S."/>
            <person name="Harmon-Smith M."/>
            <person name="Lail K."/>
            <person name="Tice H."/>
            <person name="Grimwood J."/>
            <person name="Bruce D."/>
            <person name="Barry K."/>
            <person name="Shu S."/>
            <person name="Lindquist E."/>
            <person name="Wang M."/>
            <person name="Pitluck S."/>
            <person name="Vogel J.P."/>
            <person name="Garvin D.F."/>
            <person name="Mockler T.C."/>
            <person name="Schmutz J."/>
            <person name="Rokhsar D."/>
            <person name="Bevan M.W."/>
        </authorList>
    </citation>
    <scope>NUCLEOTIDE SEQUENCE</scope>
    <source>
        <strain evidence="4">Bd21</strain>
    </source>
</reference>
<evidence type="ECO:0000313" key="4">
    <source>
        <dbReference type="EMBL" id="KQK17991.1"/>
    </source>
</evidence>
<name>I1GY05_BRADI</name>
<gene>
    <name evidence="5" type="primary">LOC100843946</name>
    <name evidence="4" type="ORF">BRADI_1g37930v3</name>
</gene>
<dbReference type="GO" id="GO:0005634">
    <property type="term" value="C:nucleus"/>
    <property type="evidence" value="ECO:0007669"/>
    <property type="project" value="UniProtKB-SubCell"/>
</dbReference>
<dbReference type="KEGG" id="bdi:100843946"/>
<dbReference type="GO" id="GO:0006950">
    <property type="term" value="P:response to stress"/>
    <property type="evidence" value="ECO:0007669"/>
    <property type="project" value="UniProtKB-ARBA"/>
</dbReference>
<dbReference type="EMBL" id="CM000880">
    <property type="protein sequence ID" value="KQK17991.1"/>
    <property type="molecule type" value="Genomic_DNA"/>
</dbReference>
<feature type="region of interest" description="Disordered" evidence="3">
    <location>
        <begin position="134"/>
        <end position="194"/>
    </location>
</feature>
<dbReference type="OrthoDB" id="694201at2759"/>
<dbReference type="ExpressionAtlas" id="I1GY05">
    <property type="expression patterns" value="baseline"/>
</dbReference>
<dbReference type="Gramene" id="KQK17991">
    <property type="protein sequence ID" value="KQK17991"/>
    <property type="gene ID" value="BRADI_1g37930v3"/>
</dbReference>
<dbReference type="Proteomes" id="UP000008810">
    <property type="component" value="Chromosome 1"/>
</dbReference>
<dbReference type="eggNOG" id="KOG4210">
    <property type="taxonomic scope" value="Eukaryota"/>
</dbReference>
<evidence type="ECO:0000256" key="2">
    <source>
        <dbReference type="ARBA" id="ARBA00023242"/>
    </source>
</evidence>
<feature type="region of interest" description="Disordered" evidence="3">
    <location>
        <begin position="1"/>
        <end position="78"/>
    </location>
</feature>
<organism evidence="4">
    <name type="scientific">Brachypodium distachyon</name>
    <name type="common">Purple false brome</name>
    <name type="synonym">Trachynia distachya</name>
    <dbReference type="NCBI Taxonomy" id="15368"/>
    <lineage>
        <taxon>Eukaryota</taxon>
        <taxon>Viridiplantae</taxon>
        <taxon>Streptophyta</taxon>
        <taxon>Embryophyta</taxon>
        <taxon>Tracheophyta</taxon>
        <taxon>Spermatophyta</taxon>
        <taxon>Magnoliopsida</taxon>
        <taxon>Liliopsida</taxon>
        <taxon>Poales</taxon>
        <taxon>Poaceae</taxon>
        <taxon>BOP clade</taxon>
        <taxon>Pooideae</taxon>
        <taxon>Stipodae</taxon>
        <taxon>Brachypodieae</taxon>
        <taxon>Brachypodium</taxon>
    </lineage>
</organism>
<dbReference type="STRING" id="15368.I1GY05"/>
<dbReference type="RefSeq" id="XP_010227607.1">
    <property type="nucleotide sequence ID" value="XM_010229305.3"/>
</dbReference>
<proteinExistence type="predicted"/>
<dbReference type="OMA" id="YITRMKL"/>
<evidence type="ECO:0000256" key="3">
    <source>
        <dbReference type="SAM" id="MobiDB-lite"/>
    </source>
</evidence>
<dbReference type="EnsemblPlants" id="KQK17991">
    <property type="protein sequence ID" value="KQK17991"/>
    <property type="gene ID" value="BRADI_1g37930v3"/>
</dbReference>
<evidence type="ECO:0000313" key="6">
    <source>
        <dbReference type="Proteomes" id="UP000008810"/>
    </source>
</evidence>
<dbReference type="GeneID" id="100843946"/>
<evidence type="ECO:0000256" key="1">
    <source>
        <dbReference type="ARBA" id="ARBA00004123"/>
    </source>
</evidence>
<dbReference type="InterPro" id="IPR051992">
    <property type="entry name" value="OxStress_Response_Reg"/>
</dbReference>
<dbReference type="PANTHER" id="PTHR33172">
    <property type="entry name" value="OS08G0516900 PROTEIN"/>
    <property type="match status" value="1"/>
</dbReference>
<dbReference type="AlphaFoldDB" id="I1GY05"/>
<dbReference type="PANTHER" id="PTHR33172:SF29">
    <property type="entry name" value="OS06G0559400 PROTEIN"/>
    <property type="match status" value="1"/>
</dbReference>
<feature type="compositionally biased region" description="Polar residues" evidence="3">
    <location>
        <begin position="27"/>
        <end position="43"/>
    </location>
</feature>